<organism evidence="8 9">
    <name type="scientific">Pararhizobium mangrovi</name>
    <dbReference type="NCBI Taxonomy" id="2590452"/>
    <lineage>
        <taxon>Bacteria</taxon>
        <taxon>Pseudomonadati</taxon>
        <taxon>Pseudomonadota</taxon>
        <taxon>Alphaproteobacteria</taxon>
        <taxon>Hyphomicrobiales</taxon>
        <taxon>Rhizobiaceae</taxon>
        <taxon>Rhizobium/Agrobacterium group</taxon>
        <taxon>Pararhizobium</taxon>
    </lineage>
</organism>
<accession>A0A506U185</accession>
<dbReference type="PANTHER" id="PTHR10721">
    <property type="entry name" value="MITOCHONDRIAL IMPORT INNER MEMBRANE TRANSLOCASE SUBUNIT TIM44"/>
    <property type="match status" value="1"/>
</dbReference>
<dbReference type="InterPro" id="IPR032710">
    <property type="entry name" value="NTF2-like_dom_sf"/>
</dbReference>
<dbReference type="InterPro" id="IPR016985">
    <property type="entry name" value="UCP031890_Tim44-rel"/>
</dbReference>
<dbReference type="PIRSF" id="PIRSF031890">
    <property type="entry name" value="UCP031890_transporter_Tim44"/>
    <property type="match status" value="1"/>
</dbReference>
<evidence type="ECO:0000256" key="2">
    <source>
        <dbReference type="ARBA" id="ARBA00009597"/>
    </source>
</evidence>
<dbReference type="SMART" id="SM00978">
    <property type="entry name" value="Tim44"/>
    <property type="match status" value="1"/>
</dbReference>
<dbReference type="InterPro" id="IPR007379">
    <property type="entry name" value="Tim44-like_dom"/>
</dbReference>
<feature type="transmembrane region" description="Helical" evidence="6">
    <location>
        <begin position="6"/>
        <end position="26"/>
    </location>
</feature>
<dbReference type="EMBL" id="VHLH01000022">
    <property type="protein sequence ID" value="TPW27258.1"/>
    <property type="molecule type" value="Genomic_DNA"/>
</dbReference>
<proteinExistence type="inferred from homology"/>
<keyword evidence="4 6" id="KW-0472">Membrane</keyword>
<evidence type="ECO:0000259" key="7">
    <source>
        <dbReference type="SMART" id="SM00978"/>
    </source>
</evidence>
<dbReference type="PANTHER" id="PTHR10721:SF1">
    <property type="entry name" value="MITOCHONDRIAL IMPORT INNER MEMBRANE TRANSLOCASE SUBUNIT TIM44"/>
    <property type="match status" value="1"/>
</dbReference>
<dbReference type="AlphaFoldDB" id="A0A506U185"/>
<evidence type="ECO:0000313" key="8">
    <source>
        <dbReference type="EMBL" id="TPW27258.1"/>
    </source>
</evidence>
<keyword evidence="3" id="KW-0809">Transit peptide</keyword>
<keyword evidence="9" id="KW-1185">Reference proteome</keyword>
<dbReference type="Proteomes" id="UP000320314">
    <property type="component" value="Unassembled WGS sequence"/>
</dbReference>
<dbReference type="OrthoDB" id="9798618at2"/>
<dbReference type="Pfam" id="PF04280">
    <property type="entry name" value="Tim44"/>
    <property type="match status" value="1"/>
</dbReference>
<evidence type="ECO:0000313" key="9">
    <source>
        <dbReference type="Proteomes" id="UP000320314"/>
    </source>
</evidence>
<dbReference type="GO" id="GO:0016020">
    <property type="term" value="C:membrane"/>
    <property type="evidence" value="ECO:0007669"/>
    <property type="project" value="UniProtKB-SubCell"/>
</dbReference>
<dbReference type="InterPro" id="IPR039544">
    <property type="entry name" value="Tim44-like"/>
</dbReference>
<evidence type="ECO:0000256" key="1">
    <source>
        <dbReference type="ARBA" id="ARBA00004370"/>
    </source>
</evidence>
<feature type="domain" description="Tim44-like" evidence="7">
    <location>
        <begin position="87"/>
        <end position="233"/>
    </location>
</feature>
<dbReference type="RefSeq" id="WP_141167292.1">
    <property type="nucleotide sequence ID" value="NZ_VHLH01000022.1"/>
</dbReference>
<feature type="region of interest" description="Disordered" evidence="5">
    <location>
        <begin position="30"/>
        <end position="53"/>
    </location>
</feature>
<keyword evidence="6" id="KW-1133">Transmembrane helix</keyword>
<evidence type="ECO:0000256" key="4">
    <source>
        <dbReference type="ARBA" id="ARBA00023136"/>
    </source>
</evidence>
<dbReference type="GO" id="GO:0051087">
    <property type="term" value="F:protein-folding chaperone binding"/>
    <property type="evidence" value="ECO:0007669"/>
    <property type="project" value="TreeGrafter"/>
</dbReference>
<sequence>MGSFDLITLLFFVAAVIVFLQLRAVLGRRTGNERPPMNPYQGRGGKNEAESETGNVVALPRSAQGDNAPSTARLETANAHAEPGTKVNDGLRAIITADPSFDPQQFVDGAKMAYEMIVSAYADADRKTLKNLLSKEVYDDFVTALNERESKGEVVKSSFVGVDKAKIVHAEMKGSEAILSLRLVSQLISATYDREGNLIDGDPDHVGEVTDVWSFSRDTRSRDPNWKLVATESEA</sequence>
<evidence type="ECO:0000256" key="6">
    <source>
        <dbReference type="SAM" id="Phobius"/>
    </source>
</evidence>
<reference evidence="8 9" key="1">
    <citation type="submission" date="2019-06" db="EMBL/GenBank/DDBJ databases">
        <authorList>
            <person name="Li M."/>
        </authorList>
    </citation>
    <scope>NUCLEOTIDE SEQUENCE [LARGE SCALE GENOMIC DNA]</scope>
    <source>
        <strain evidence="8 9">BGMRC6574</strain>
    </source>
</reference>
<evidence type="ECO:0000256" key="5">
    <source>
        <dbReference type="SAM" id="MobiDB-lite"/>
    </source>
</evidence>
<comment type="caution">
    <text evidence="8">The sequence shown here is derived from an EMBL/GenBank/DDBJ whole genome shotgun (WGS) entry which is preliminary data.</text>
</comment>
<keyword evidence="6" id="KW-0812">Transmembrane</keyword>
<dbReference type="GO" id="GO:0030150">
    <property type="term" value="P:protein import into mitochondrial matrix"/>
    <property type="evidence" value="ECO:0007669"/>
    <property type="project" value="TreeGrafter"/>
</dbReference>
<comment type="similarity">
    <text evidence="2">Belongs to the Tim44 family.</text>
</comment>
<comment type="subcellular location">
    <subcellularLocation>
        <location evidence="1">Membrane</location>
    </subcellularLocation>
</comment>
<name>A0A506U185_9HYPH</name>
<evidence type="ECO:0000256" key="3">
    <source>
        <dbReference type="ARBA" id="ARBA00022946"/>
    </source>
</evidence>
<gene>
    <name evidence="8" type="ORF">FJU11_11945</name>
</gene>
<dbReference type="SUPFAM" id="SSF54427">
    <property type="entry name" value="NTF2-like"/>
    <property type="match status" value="1"/>
</dbReference>
<protein>
    <submittedName>
        <fullName evidence="8">Tim44 domain-containing protein</fullName>
    </submittedName>
</protein>
<dbReference type="NCBIfam" id="NF033779">
    <property type="entry name" value="Tim44_TimA_adap"/>
    <property type="match status" value="1"/>
</dbReference>
<dbReference type="Gene3D" id="3.10.450.240">
    <property type="match status" value="1"/>
</dbReference>